<protein>
    <recommendedName>
        <fullName evidence="2">RING-type domain-containing protein</fullName>
    </recommendedName>
</protein>
<gene>
    <name evidence="3" type="ORF">QVD17_29188</name>
</gene>
<keyword evidence="1" id="KW-0863">Zinc-finger</keyword>
<keyword evidence="1" id="KW-0479">Metal-binding</keyword>
<dbReference type="SUPFAM" id="SSF57850">
    <property type="entry name" value="RING/U-box"/>
    <property type="match status" value="1"/>
</dbReference>
<dbReference type="PROSITE" id="PS50089">
    <property type="entry name" value="ZF_RING_2"/>
    <property type="match status" value="1"/>
</dbReference>
<evidence type="ECO:0000259" key="2">
    <source>
        <dbReference type="PROSITE" id="PS50089"/>
    </source>
</evidence>
<dbReference type="InterPro" id="IPR013083">
    <property type="entry name" value="Znf_RING/FYVE/PHD"/>
</dbReference>
<dbReference type="AlphaFoldDB" id="A0AAD8KBG6"/>
<comment type="caution">
    <text evidence="3">The sequence shown here is derived from an EMBL/GenBank/DDBJ whole genome shotgun (WGS) entry which is preliminary data.</text>
</comment>
<sequence length="376" mass="42319">MKINICPIAHALPLRYLPFVKILKQLGLHDTLSISSAMMFLSGRRQKSLNPNELRAVIKILNFICNEIEQQKADRSDWESELRVPDIDCKLVCPNLCVYIDPFGSQYVKYIDSSKLKLVHHDVSERLCLAFGIRKLSDVVVEELDSVVHLQTSSEEIGTVSLAAVRLKLLSRSFQVAVSSFVDNFSSITPGFKNQDFLTIERSLHLVAERLQFVESIYTRVHVTCASSMVPEWERESRLYYVHRSNACMLIAKPPSYVRVLDLVASVVSHVLGSPVPLPIGSLLLCPHDSETDVVKILKLSSHERKMGVSPRGDMLPQDAIKQVHTTLLCRICFTSEIDITSIPCGHVMCHQCSSDISHCPFCRVQISTTIRIYLS</sequence>
<dbReference type="SMART" id="SM00184">
    <property type="entry name" value="RING"/>
    <property type="match status" value="1"/>
</dbReference>
<feature type="domain" description="RING-type" evidence="2">
    <location>
        <begin position="330"/>
        <end position="364"/>
    </location>
</feature>
<reference evidence="3" key="1">
    <citation type="journal article" date="2023" name="bioRxiv">
        <title>Improved chromosome-level genome assembly for marigold (Tagetes erecta).</title>
        <authorList>
            <person name="Jiang F."/>
            <person name="Yuan L."/>
            <person name="Wang S."/>
            <person name="Wang H."/>
            <person name="Xu D."/>
            <person name="Wang A."/>
            <person name="Fan W."/>
        </authorList>
    </citation>
    <scope>NUCLEOTIDE SEQUENCE</scope>
    <source>
        <strain evidence="3">WSJ</strain>
        <tissue evidence="3">Leaf</tissue>
    </source>
</reference>
<keyword evidence="4" id="KW-1185">Reference proteome</keyword>
<dbReference type="InterPro" id="IPR052972">
    <property type="entry name" value="Sacsin_chaperone_reg"/>
</dbReference>
<evidence type="ECO:0000313" key="3">
    <source>
        <dbReference type="EMBL" id="KAK1419825.1"/>
    </source>
</evidence>
<dbReference type="Proteomes" id="UP001229421">
    <property type="component" value="Unassembled WGS sequence"/>
</dbReference>
<keyword evidence="1" id="KW-0862">Zinc</keyword>
<dbReference type="Pfam" id="PF13920">
    <property type="entry name" value="zf-C3HC4_3"/>
    <property type="match status" value="1"/>
</dbReference>
<dbReference type="GO" id="GO:0008270">
    <property type="term" value="F:zinc ion binding"/>
    <property type="evidence" value="ECO:0007669"/>
    <property type="project" value="UniProtKB-KW"/>
</dbReference>
<dbReference type="PANTHER" id="PTHR15600">
    <property type="entry name" value="SACSIN"/>
    <property type="match status" value="1"/>
</dbReference>
<dbReference type="GO" id="GO:0030544">
    <property type="term" value="F:Hsp70 protein binding"/>
    <property type="evidence" value="ECO:0007669"/>
    <property type="project" value="TreeGrafter"/>
</dbReference>
<proteinExistence type="predicted"/>
<dbReference type="PANTHER" id="PTHR15600:SF42">
    <property type="entry name" value="SACSIN"/>
    <property type="match status" value="1"/>
</dbReference>
<dbReference type="InterPro" id="IPR001841">
    <property type="entry name" value="Znf_RING"/>
</dbReference>
<dbReference type="Gene3D" id="3.30.40.10">
    <property type="entry name" value="Zinc/RING finger domain, C3HC4 (zinc finger)"/>
    <property type="match status" value="1"/>
</dbReference>
<dbReference type="EMBL" id="JAUHHV010000007">
    <property type="protein sequence ID" value="KAK1419825.1"/>
    <property type="molecule type" value="Genomic_DNA"/>
</dbReference>
<evidence type="ECO:0000313" key="4">
    <source>
        <dbReference type="Proteomes" id="UP001229421"/>
    </source>
</evidence>
<accession>A0AAD8KBG6</accession>
<name>A0AAD8KBG6_TARER</name>
<evidence type="ECO:0000256" key="1">
    <source>
        <dbReference type="PROSITE-ProRule" id="PRU00175"/>
    </source>
</evidence>
<organism evidence="3 4">
    <name type="scientific">Tagetes erecta</name>
    <name type="common">African marigold</name>
    <dbReference type="NCBI Taxonomy" id="13708"/>
    <lineage>
        <taxon>Eukaryota</taxon>
        <taxon>Viridiplantae</taxon>
        <taxon>Streptophyta</taxon>
        <taxon>Embryophyta</taxon>
        <taxon>Tracheophyta</taxon>
        <taxon>Spermatophyta</taxon>
        <taxon>Magnoliopsida</taxon>
        <taxon>eudicotyledons</taxon>
        <taxon>Gunneridae</taxon>
        <taxon>Pentapetalae</taxon>
        <taxon>asterids</taxon>
        <taxon>campanulids</taxon>
        <taxon>Asterales</taxon>
        <taxon>Asteraceae</taxon>
        <taxon>Asteroideae</taxon>
        <taxon>Heliantheae alliance</taxon>
        <taxon>Tageteae</taxon>
        <taxon>Tagetes</taxon>
    </lineage>
</organism>